<organism evidence="5 6">
    <name type="scientific">Streptomyces thermoviolaceus subsp. thermoviolaceus</name>
    <dbReference type="NCBI Taxonomy" id="66860"/>
    <lineage>
        <taxon>Bacteria</taxon>
        <taxon>Bacillati</taxon>
        <taxon>Actinomycetota</taxon>
        <taxon>Actinomycetes</taxon>
        <taxon>Kitasatosporales</taxon>
        <taxon>Streptomycetaceae</taxon>
        <taxon>Streptomyces</taxon>
    </lineage>
</organism>
<protein>
    <submittedName>
        <fullName evidence="5">Helix-turn-helix domain-containing protein</fullName>
    </submittedName>
</protein>
<dbReference type="RefSeq" id="WP_168132145.1">
    <property type="nucleotide sequence ID" value="NZ_BMVZ01000001.1"/>
</dbReference>
<reference evidence="5 6" key="1">
    <citation type="submission" date="2020-03" db="EMBL/GenBank/DDBJ databases">
        <title>WGS of actinomycetes isolated from Thailand.</title>
        <authorList>
            <person name="Thawai C."/>
        </authorList>
    </citation>
    <scope>NUCLEOTIDE SEQUENCE [LARGE SCALE GENOMIC DNA]</scope>
    <source>
        <strain evidence="5 6">NBRC 13905</strain>
    </source>
</reference>
<gene>
    <name evidence="5" type="ORF">HCJ95_20750</name>
</gene>
<proteinExistence type="predicted"/>
<dbReference type="PANTHER" id="PTHR46796">
    <property type="entry name" value="HTH-TYPE TRANSCRIPTIONAL ACTIVATOR RHAS-RELATED"/>
    <property type="match status" value="1"/>
</dbReference>
<dbReference type="PANTHER" id="PTHR46796:SF6">
    <property type="entry name" value="ARAC SUBFAMILY"/>
    <property type="match status" value="1"/>
</dbReference>
<dbReference type="EMBL" id="JAATEL010000024">
    <property type="protein sequence ID" value="NJP16636.1"/>
    <property type="molecule type" value="Genomic_DNA"/>
</dbReference>
<evidence type="ECO:0000313" key="5">
    <source>
        <dbReference type="EMBL" id="NJP16636.1"/>
    </source>
</evidence>
<dbReference type="SMART" id="SM00342">
    <property type="entry name" value="HTH_ARAC"/>
    <property type="match status" value="1"/>
</dbReference>
<dbReference type="Pfam" id="PF14525">
    <property type="entry name" value="AraC_binding_2"/>
    <property type="match status" value="1"/>
</dbReference>
<name>A0ABX0YZW6_STRTL</name>
<sequence length="335" mass="37442">MLVTDFSTDVVAAPERFALFEEVAAQSHMRNRLRSDDQGDFRSRMRIVDLGEVQVSALSYPHLQIARTTKLIRQSDPDVYQINYFAGGEGTISLAGHDTALHAGDLVVMDSSRPYLGDVRAVPDRPSHLTVQIPRGLLSLPDRTVRDLLAVPIDTSRGMGAVFARWLTDIAARADQFTPADVPTLASVTLDLLASLLGRCLDTEDTLDPQARRRALRIRVLDHIRQRLADPGLTPESVAAAHHISVRHLYTLFDDQGVTVAAWIRQRRLERCRRDLADPLQSSRPVREIAARWGFADPAHFSRAFRTAYGTSPREYRQQCLHAHRAQNATSDEQG</sequence>
<comment type="caution">
    <text evidence="5">The sequence shown here is derived from an EMBL/GenBank/DDBJ whole genome shotgun (WGS) entry which is preliminary data.</text>
</comment>
<dbReference type="PRINTS" id="PR00032">
    <property type="entry name" value="HTHARAC"/>
</dbReference>
<dbReference type="Proteomes" id="UP000635996">
    <property type="component" value="Unassembled WGS sequence"/>
</dbReference>
<dbReference type="InterPro" id="IPR018060">
    <property type="entry name" value="HTH_AraC"/>
</dbReference>
<feature type="domain" description="HTH araC/xylS-type" evidence="4">
    <location>
        <begin position="218"/>
        <end position="319"/>
    </location>
</feature>
<dbReference type="Gene3D" id="1.10.10.60">
    <property type="entry name" value="Homeodomain-like"/>
    <property type="match status" value="1"/>
</dbReference>
<accession>A0ABX0YZW6</accession>
<keyword evidence="6" id="KW-1185">Reference proteome</keyword>
<keyword evidence="1" id="KW-0805">Transcription regulation</keyword>
<dbReference type="Pfam" id="PF12833">
    <property type="entry name" value="HTH_18"/>
    <property type="match status" value="1"/>
</dbReference>
<evidence type="ECO:0000259" key="4">
    <source>
        <dbReference type="PROSITE" id="PS01124"/>
    </source>
</evidence>
<dbReference type="SUPFAM" id="SSF46689">
    <property type="entry name" value="Homeodomain-like"/>
    <property type="match status" value="1"/>
</dbReference>
<evidence type="ECO:0000256" key="2">
    <source>
        <dbReference type="ARBA" id="ARBA00023125"/>
    </source>
</evidence>
<dbReference type="InterPro" id="IPR009057">
    <property type="entry name" value="Homeodomain-like_sf"/>
</dbReference>
<evidence type="ECO:0000313" key="6">
    <source>
        <dbReference type="Proteomes" id="UP000635996"/>
    </source>
</evidence>
<dbReference type="InterPro" id="IPR035418">
    <property type="entry name" value="AraC-bd_2"/>
</dbReference>
<keyword evidence="2" id="KW-0238">DNA-binding</keyword>
<evidence type="ECO:0000256" key="1">
    <source>
        <dbReference type="ARBA" id="ARBA00023015"/>
    </source>
</evidence>
<keyword evidence="3" id="KW-0804">Transcription</keyword>
<dbReference type="InterPro" id="IPR020449">
    <property type="entry name" value="Tscrpt_reg_AraC-type_HTH"/>
</dbReference>
<dbReference type="PROSITE" id="PS01124">
    <property type="entry name" value="HTH_ARAC_FAMILY_2"/>
    <property type="match status" value="1"/>
</dbReference>
<dbReference type="InterPro" id="IPR050204">
    <property type="entry name" value="AraC_XylS_family_regulators"/>
</dbReference>
<evidence type="ECO:0000256" key="3">
    <source>
        <dbReference type="ARBA" id="ARBA00023163"/>
    </source>
</evidence>